<keyword evidence="2" id="KW-0963">Cytoplasm</keyword>
<evidence type="ECO:0000313" key="5">
    <source>
        <dbReference type="EMBL" id="KAK9767886.1"/>
    </source>
</evidence>
<comment type="subcellular location">
    <subcellularLocation>
        <location evidence="1">Cytoplasm</location>
    </subcellularLocation>
</comment>
<dbReference type="Proteomes" id="UP001479436">
    <property type="component" value="Unassembled WGS sequence"/>
</dbReference>
<evidence type="ECO:0000259" key="4">
    <source>
        <dbReference type="Pfam" id="PF04050"/>
    </source>
</evidence>
<gene>
    <name evidence="5" type="primary">NMD2_2</name>
    <name evidence="5" type="ORF">K7432_001949</name>
</gene>
<reference evidence="5 6" key="1">
    <citation type="submission" date="2023-04" db="EMBL/GenBank/DDBJ databases">
        <title>Genome of Basidiobolus ranarum AG-B5.</title>
        <authorList>
            <person name="Stajich J.E."/>
            <person name="Carter-House D."/>
            <person name="Gryganskyi A."/>
        </authorList>
    </citation>
    <scope>NUCLEOTIDE SEQUENCE [LARGE SCALE GENOMIC DNA]</scope>
    <source>
        <strain evidence="5 6">AG-B5</strain>
    </source>
</reference>
<protein>
    <submittedName>
        <fullName evidence="5">mRNA decay protein</fullName>
    </submittedName>
</protein>
<dbReference type="PANTHER" id="PTHR12839:SF7">
    <property type="entry name" value="REGULATOR OF NONSENSE TRANSCRIPTS 2"/>
    <property type="match status" value="1"/>
</dbReference>
<name>A0ABR2X2C6_9FUNG</name>
<evidence type="ECO:0000313" key="6">
    <source>
        <dbReference type="Proteomes" id="UP001479436"/>
    </source>
</evidence>
<proteinExistence type="predicted"/>
<dbReference type="EMBL" id="JASJQH010000048">
    <property type="protein sequence ID" value="KAK9767886.1"/>
    <property type="molecule type" value="Genomic_DNA"/>
</dbReference>
<comment type="caution">
    <text evidence="5">The sequence shown here is derived from an EMBL/GenBank/DDBJ whole genome shotgun (WGS) entry which is preliminary data.</text>
</comment>
<dbReference type="Gene3D" id="4.10.80.160">
    <property type="match status" value="1"/>
</dbReference>
<evidence type="ECO:0000256" key="1">
    <source>
        <dbReference type="ARBA" id="ARBA00004496"/>
    </source>
</evidence>
<organism evidence="5 6">
    <name type="scientific">Basidiobolus ranarum</name>
    <dbReference type="NCBI Taxonomy" id="34480"/>
    <lineage>
        <taxon>Eukaryota</taxon>
        <taxon>Fungi</taxon>
        <taxon>Fungi incertae sedis</taxon>
        <taxon>Zoopagomycota</taxon>
        <taxon>Entomophthoromycotina</taxon>
        <taxon>Basidiobolomycetes</taxon>
        <taxon>Basidiobolales</taxon>
        <taxon>Basidiobolaceae</taxon>
        <taxon>Basidiobolus</taxon>
    </lineage>
</organism>
<sequence length="151" mass="17324">MMSESLESRKLERKAATLDMPIPMHLTNQSMLGVLERNQSEDQGNVAFTLLTKRGNKQQIRTVEVPSNCSLAVNTRNKQEAEREEQQQLKKLVLNYEEREEANQRQALEHTLANQGVRLTNFAGRGRGNQRNRKLYSGGFPDTRPPYAQLR</sequence>
<dbReference type="Pfam" id="PF04050">
    <property type="entry name" value="Upf2"/>
    <property type="match status" value="1"/>
</dbReference>
<dbReference type="InterPro" id="IPR039762">
    <property type="entry name" value="Nmd2/UPF2"/>
</dbReference>
<dbReference type="InterPro" id="IPR007193">
    <property type="entry name" value="Upf2/Nmd2_C"/>
</dbReference>
<evidence type="ECO:0000256" key="3">
    <source>
        <dbReference type="SAM" id="MobiDB-lite"/>
    </source>
</evidence>
<feature type="region of interest" description="Disordered" evidence="3">
    <location>
        <begin position="122"/>
        <end position="151"/>
    </location>
</feature>
<feature type="domain" description="Up-frameshift suppressor 2 C-terminal" evidence="4">
    <location>
        <begin position="1"/>
        <end position="95"/>
    </location>
</feature>
<keyword evidence="6" id="KW-1185">Reference proteome</keyword>
<accession>A0ABR2X2C6</accession>
<evidence type="ECO:0000256" key="2">
    <source>
        <dbReference type="ARBA" id="ARBA00022490"/>
    </source>
</evidence>
<dbReference type="PANTHER" id="PTHR12839">
    <property type="entry name" value="NONSENSE-MEDIATED MRNA DECAY PROTEIN 2 UP-FRAMESHIFT SUPPRESSOR 2"/>
    <property type="match status" value="1"/>
</dbReference>